<gene>
    <name evidence="2" type="ordered locus">Ctha_0915</name>
</gene>
<evidence type="ECO:0000256" key="1">
    <source>
        <dbReference type="SAM" id="Phobius"/>
    </source>
</evidence>
<keyword evidence="3" id="KW-1185">Reference proteome</keyword>
<reference evidence="2 3" key="1">
    <citation type="submission" date="2008-06" db="EMBL/GenBank/DDBJ databases">
        <title>Complete sequence of Chloroherpeton thalassium ATCC 35110.</title>
        <authorList>
            <consortium name="US DOE Joint Genome Institute"/>
            <person name="Lucas S."/>
            <person name="Copeland A."/>
            <person name="Lapidus A."/>
            <person name="Glavina del Rio T."/>
            <person name="Dalin E."/>
            <person name="Tice H."/>
            <person name="Bruce D."/>
            <person name="Goodwin L."/>
            <person name="Pitluck S."/>
            <person name="Schmutz J."/>
            <person name="Larimer F."/>
            <person name="Land M."/>
            <person name="Hauser L."/>
            <person name="Kyrpides N."/>
            <person name="Mikhailova N."/>
            <person name="Liu Z."/>
            <person name="Li T."/>
            <person name="Zhao F."/>
            <person name="Overmann J."/>
            <person name="Bryant D.A."/>
            <person name="Richardson P."/>
        </authorList>
    </citation>
    <scope>NUCLEOTIDE SEQUENCE [LARGE SCALE GENOMIC DNA]</scope>
    <source>
        <strain evidence="3">ATCC 35110 / GB-78</strain>
    </source>
</reference>
<dbReference type="HOGENOM" id="CLU_093776_0_1_10"/>
<sequence length="197" mass="22580">MSNKKKFIAELISSILHPIVVPVVAYWILLEQAFPENSHRYYYLFTLFIFFTVIPSIMVISLKKKGKITDYDISNRSQRAVPLAIAVVAYLIGYLILEHLNAPRIISGLLIFYAMNTLILMLITFRWKISVHLSSFTAPLAVLFVQFGPVVLWALLLTPFLIWSRVFLKAHTLMQAIAGSIMGFLLLFFEISIWLNL</sequence>
<keyword evidence="1" id="KW-1133">Transmembrane helix</keyword>
<keyword evidence="1" id="KW-0812">Transmembrane</keyword>
<dbReference type="EMBL" id="CP001100">
    <property type="protein sequence ID" value="ACF13380.1"/>
    <property type="molecule type" value="Genomic_DNA"/>
</dbReference>
<feature type="transmembrane region" description="Helical" evidence="1">
    <location>
        <begin position="7"/>
        <end position="29"/>
    </location>
</feature>
<evidence type="ECO:0000313" key="3">
    <source>
        <dbReference type="Proteomes" id="UP000001208"/>
    </source>
</evidence>
<dbReference type="STRING" id="517418.Ctha_0915"/>
<protein>
    <recommendedName>
        <fullName evidence="4">Phosphoesterase PA-phosphatase related</fullName>
    </recommendedName>
</protein>
<evidence type="ECO:0000313" key="2">
    <source>
        <dbReference type="EMBL" id="ACF13380.1"/>
    </source>
</evidence>
<evidence type="ECO:0008006" key="4">
    <source>
        <dbReference type="Google" id="ProtNLM"/>
    </source>
</evidence>
<feature type="transmembrane region" description="Helical" evidence="1">
    <location>
        <begin position="174"/>
        <end position="195"/>
    </location>
</feature>
<feature type="transmembrane region" description="Helical" evidence="1">
    <location>
        <begin position="137"/>
        <end position="162"/>
    </location>
</feature>
<feature type="transmembrane region" description="Helical" evidence="1">
    <location>
        <begin position="41"/>
        <end position="60"/>
    </location>
</feature>
<dbReference type="eggNOG" id="COG0671">
    <property type="taxonomic scope" value="Bacteria"/>
</dbReference>
<dbReference type="AlphaFoldDB" id="B3QXA6"/>
<keyword evidence="1" id="KW-0472">Membrane</keyword>
<feature type="transmembrane region" description="Helical" evidence="1">
    <location>
        <begin position="80"/>
        <end position="97"/>
    </location>
</feature>
<feature type="transmembrane region" description="Helical" evidence="1">
    <location>
        <begin position="103"/>
        <end position="125"/>
    </location>
</feature>
<proteinExistence type="predicted"/>
<dbReference type="RefSeq" id="WP_012499464.1">
    <property type="nucleotide sequence ID" value="NC_011026.1"/>
</dbReference>
<organism evidence="2 3">
    <name type="scientific">Chloroherpeton thalassium (strain ATCC 35110 / GB-78)</name>
    <dbReference type="NCBI Taxonomy" id="517418"/>
    <lineage>
        <taxon>Bacteria</taxon>
        <taxon>Pseudomonadati</taxon>
        <taxon>Chlorobiota</taxon>
        <taxon>Chlorobiia</taxon>
        <taxon>Chlorobiales</taxon>
        <taxon>Chloroherpetonaceae</taxon>
        <taxon>Chloroherpeton</taxon>
    </lineage>
</organism>
<dbReference type="KEGG" id="cts:Ctha_0915"/>
<dbReference type="OrthoDB" id="9786064at2"/>
<dbReference type="Proteomes" id="UP000001208">
    <property type="component" value="Chromosome"/>
</dbReference>
<name>B3QXA6_CHLT3</name>
<accession>B3QXA6</accession>